<evidence type="ECO:0000313" key="2">
    <source>
        <dbReference type="EMBL" id="NOI11217.1"/>
    </source>
</evidence>
<organism evidence="2 3">
    <name type="scientific">Vibrio alginolyticus</name>
    <dbReference type="NCBI Taxonomy" id="663"/>
    <lineage>
        <taxon>Bacteria</taxon>
        <taxon>Pseudomonadati</taxon>
        <taxon>Pseudomonadota</taxon>
        <taxon>Gammaproteobacteria</taxon>
        <taxon>Vibrionales</taxon>
        <taxon>Vibrionaceae</taxon>
        <taxon>Vibrio</taxon>
    </lineage>
</organism>
<reference evidence="2 3" key="1">
    <citation type="submission" date="2019-09" db="EMBL/GenBank/DDBJ databases">
        <title>Draft genome sequencing and comparative genomics of hatchery-associated Vibrios.</title>
        <authorList>
            <person name="Kehlet-Delgado H."/>
            <person name="Mueller R.S."/>
        </authorList>
    </citation>
    <scope>NUCLEOTIDE SEQUENCE [LARGE SCALE GENOMIC DNA]</scope>
    <source>
        <strain evidence="2 3">081416A</strain>
    </source>
</reference>
<evidence type="ECO:0000256" key="1">
    <source>
        <dbReference type="SAM" id="SignalP"/>
    </source>
</evidence>
<gene>
    <name evidence="2" type="ORF">F0254_20490</name>
</gene>
<evidence type="ECO:0008006" key="4">
    <source>
        <dbReference type="Google" id="ProtNLM"/>
    </source>
</evidence>
<dbReference type="EMBL" id="VTYF01000015">
    <property type="protein sequence ID" value="NOI11217.1"/>
    <property type="molecule type" value="Genomic_DNA"/>
</dbReference>
<dbReference type="Proteomes" id="UP000532247">
    <property type="component" value="Unassembled WGS sequence"/>
</dbReference>
<dbReference type="RefSeq" id="WP_029792783.1">
    <property type="nucleotide sequence ID" value="NZ_JAGDLQ010000012.1"/>
</dbReference>
<accession>A0A7Y4EZ56</accession>
<protein>
    <recommendedName>
        <fullName evidence="4">TIGR03759 family integrating conjugative element protein</fullName>
    </recommendedName>
</protein>
<name>A0A7Y4EZ56_VIBAL</name>
<comment type="caution">
    <text evidence="2">The sequence shown here is derived from an EMBL/GenBank/DDBJ whole genome shotgun (WGS) entry which is preliminary data.</text>
</comment>
<sequence>MRSFLIALSLFVSFVASASSISTTNISSVSEEVSQKAVDFGLKVEEVQRYEAIMNGPRGAFYRRGDSNIYYVLGAEAENDQERRRYAQLYLDQSYQYYSRLSMWMKTFDAVARERFGENPRIIDIQNPSDLSSQIHSSGFNKPLFSRLKMYVKIDDCQKCIDEVNQELNNIQNGVIGGLDLYFVDANKNDNRIRKWAKSLRLSPQLVASKVVTLNHDDFQNESNDFPVKKGVLWQE</sequence>
<feature type="chain" id="PRO_5031399215" description="TIGR03759 family integrating conjugative element protein" evidence="1">
    <location>
        <begin position="19"/>
        <end position="236"/>
    </location>
</feature>
<keyword evidence="1" id="KW-0732">Signal</keyword>
<feature type="signal peptide" evidence="1">
    <location>
        <begin position="1"/>
        <end position="18"/>
    </location>
</feature>
<dbReference type="AlphaFoldDB" id="A0A7Y4EZ56"/>
<evidence type="ECO:0000313" key="3">
    <source>
        <dbReference type="Proteomes" id="UP000532247"/>
    </source>
</evidence>
<proteinExistence type="predicted"/>